<dbReference type="RefSeq" id="WP_171582240.1">
    <property type="nucleotide sequence ID" value="NZ_JAAVLX010000009.1"/>
</dbReference>
<gene>
    <name evidence="2" type="ORF">HCN58_26140</name>
</gene>
<accession>A0A7Y4GW75</accession>
<evidence type="ECO:0000256" key="1">
    <source>
        <dbReference type="SAM" id="MobiDB-lite"/>
    </source>
</evidence>
<proteinExistence type="predicted"/>
<dbReference type="EMBL" id="JAAVLX010000009">
    <property type="protein sequence ID" value="NOJ43016.1"/>
    <property type="molecule type" value="Genomic_DNA"/>
</dbReference>
<name>A0A7Y4GW75_9BRAD</name>
<sequence>MKITLEAHMKIASMILRAAGAATGTKKLRLESLAHAPRSGKQSQAKLKGILSDASNAVNRESK</sequence>
<feature type="region of interest" description="Disordered" evidence="1">
    <location>
        <begin position="34"/>
        <end position="63"/>
    </location>
</feature>
<dbReference type="Proteomes" id="UP000544122">
    <property type="component" value="Unassembled WGS sequence"/>
</dbReference>
<keyword evidence="3" id="KW-1185">Reference proteome</keyword>
<evidence type="ECO:0000313" key="2">
    <source>
        <dbReference type="EMBL" id="NOJ43016.1"/>
    </source>
</evidence>
<reference evidence="2 3" key="1">
    <citation type="submission" date="2020-03" db="EMBL/GenBank/DDBJ databases">
        <title>Bradyrhizobium diversity isolated from nodules of Indigofera sp.</title>
        <authorList>
            <person name="Klepa M."/>
            <person name="Helene L."/>
            <person name="Hungria M."/>
        </authorList>
    </citation>
    <scope>NUCLEOTIDE SEQUENCE [LARGE SCALE GENOMIC DNA]</scope>
    <source>
        <strain evidence="2 3">WSM 1791</strain>
    </source>
</reference>
<evidence type="ECO:0000313" key="3">
    <source>
        <dbReference type="Proteomes" id="UP000544122"/>
    </source>
</evidence>
<feature type="compositionally biased region" description="Polar residues" evidence="1">
    <location>
        <begin position="53"/>
        <end position="63"/>
    </location>
</feature>
<comment type="caution">
    <text evidence="2">The sequence shown here is derived from an EMBL/GenBank/DDBJ whole genome shotgun (WGS) entry which is preliminary data.</text>
</comment>
<organism evidence="2 3">
    <name type="scientific">Bradyrhizobium australiense</name>
    <dbReference type="NCBI Taxonomy" id="2721161"/>
    <lineage>
        <taxon>Bacteria</taxon>
        <taxon>Pseudomonadati</taxon>
        <taxon>Pseudomonadota</taxon>
        <taxon>Alphaproteobacteria</taxon>
        <taxon>Hyphomicrobiales</taxon>
        <taxon>Nitrobacteraceae</taxon>
        <taxon>Bradyrhizobium</taxon>
    </lineage>
</organism>
<protein>
    <submittedName>
        <fullName evidence="2">Uncharacterized protein</fullName>
    </submittedName>
</protein>
<dbReference type="AlphaFoldDB" id="A0A7Y4GW75"/>